<name>A0A026WWI4_OOCBI</name>
<sequence length="53" mass="5908">MPRVVLFLQPAFLAVPASSGNPQWKRKAGGGRAAPVDDQWRKRALDRPPGQRR</sequence>
<dbReference type="AlphaFoldDB" id="A0A026WWI4"/>
<evidence type="ECO:0000313" key="3">
    <source>
        <dbReference type="Proteomes" id="UP000053097"/>
    </source>
</evidence>
<dbReference type="Proteomes" id="UP000053097">
    <property type="component" value="Unassembled WGS sequence"/>
</dbReference>
<proteinExistence type="predicted"/>
<evidence type="ECO:0000256" key="1">
    <source>
        <dbReference type="SAM" id="MobiDB-lite"/>
    </source>
</evidence>
<reference evidence="2 3" key="1">
    <citation type="journal article" date="2014" name="Curr. Biol.">
        <title>The genome of the clonal raider ant Cerapachys biroi.</title>
        <authorList>
            <person name="Oxley P.R."/>
            <person name="Ji L."/>
            <person name="Fetter-Pruneda I."/>
            <person name="McKenzie S.K."/>
            <person name="Li C."/>
            <person name="Hu H."/>
            <person name="Zhang G."/>
            <person name="Kronauer D.J."/>
        </authorList>
    </citation>
    <scope>NUCLEOTIDE SEQUENCE [LARGE SCALE GENOMIC DNA]</scope>
</reference>
<dbReference type="EMBL" id="KK107083">
    <property type="protein sequence ID" value="EZA60091.1"/>
    <property type="molecule type" value="Genomic_DNA"/>
</dbReference>
<protein>
    <submittedName>
        <fullName evidence="2">Uncharacterized protein</fullName>
    </submittedName>
</protein>
<evidence type="ECO:0000313" key="2">
    <source>
        <dbReference type="EMBL" id="EZA60091.1"/>
    </source>
</evidence>
<gene>
    <name evidence="2" type="ORF">X777_13916</name>
</gene>
<keyword evidence="3" id="KW-1185">Reference proteome</keyword>
<accession>A0A026WWI4</accession>
<organism evidence="2 3">
    <name type="scientific">Ooceraea biroi</name>
    <name type="common">Clonal raider ant</name>
    <name type="synonym">Cerapachys biroi</name>
    <dbReference type="NCBI Taxonomy" id="2015173"/>
    <lineage>
        <taxon>Eukaryota</taxon>
        <taxon>Metazoa</taxon>
        <taxon>Ecdysozoa</taxon>
        <taxon>Arthropoda</taxon>
        <taxon>Hexapoda</taxon>
        <taxon>Insecta</taxon>
        <taxon>Pterygota</taxon>
        <taxon>Neoptera</taxon>
        <taxon>Endopterygota</taxon>
        <taxon>Hymenoptera</taxon>
        <taxon>Apocrita</taxon>
        <taxon>Aculeata</taxon>
        <taxon>Formicoidea</taxon>
        <taxon>Formicidae</taxon>
        <taxon>Dorylinae</taxon>
        <taxon>Ooceraea</taxon>
    </lineage>
</organism>
<feature type="region of interest" description="Disordered" evidence="1">
    <location>
        <begin position="18"/>
        <end position="53"/>
    </location>
</feature>